<name>G5GJH8_9FIRM</name>
<feature type="transmembrane region" description="Helical" evidence="7">
    <location>
        <begin position="235"/>
        <end position="258"/>
    </location>
</feature>
<proteinExistence type="inferred from homology"/>
<feature type="transmembrane region" description="Helical" evidence="7">
    <location>
        <begin position="180"/>
        <end position="198"/>
    </location>
</feature>
<evidence type="ECO:0000313" key="10">
    <source>
        <dbReference type="Proteomes" id="UP000003011"/>
    </source>
</evidence>
<dbReference type="GO" id="GO:0022857">
    <property type="term" value="F:transmembrane transporter activity"/>
    <property type="evidence" value="ECO:0007669"/>
    <property type="project" value="InterPro"/>
</dbReference>
<dbReference type="RefSeq" id="WP_005541496.1">
    <property type="nucleotide sequence ID" value="NZ_JH378835.1"/>
</dbReference>
<reference evidence="9 10" key="1">
    <citation type="submission" date="2011-08" db="EMBL/GenBank/DDBJ databases">
        <title>The Genome Sequence of Johnsonella ignava ATCC 51276.</title>
        <authorList>
            <consortium name="The Broad Institute Genome Sequencing Platform"/>
            <person name="Earl A."/>
            <person name="Ward D."/>
            <person name="Feldgarden M."/>
            <person name="Gevers D."/>
            <person name="Izard J."/>
            <person name="Blanton J.M."/>
            <person name="Baranova O.V."/>
            <person name="Dewhirst F.E."/>
            <person name="Young S.K."/>
            <person name="Zeng Q."/>
            <person name="Gargeya S."/>
            <person name="Fitzgerald M."/>
            <person name="Haas B."/>
            <person name="Abouelleil A."/>
            <person name="Alvarado L."/>
            <person name="Arachchi H.M."/>
            <person name="Berlin A."/>
            <person name="Brown A."/>
            <person name="Chapman S.B."/>
            <person name="Chen Z."/>
            <person name="Dunbar C."/>
            <person name="Freedman E."/>
            <person name="Gearin G."/>
            <person name="Gellesch M."/>
            <person name="Goldberg J."/>
            <person name="Griggs A."/>
            <person name="Gujja S."/>
            <person name="Heiman D."/>
            <person name="Howarth C."/>
            <person name="Larson L."/>
            <person name="Lui A."/>
            <person name="MacDonald P.J.P."/>
            <person name="Montmayeur A."/>
            <person name="Murphy C."/>
            <person name="Neiman D."/>
            <person name="Pearson M."/>
            <person name="Priest M."/>
            <person name="Roberts A."/>
            <person name="Saif S."/>
            <person name="Shea T."/>
            <person name="Shenoy N."/>
            <person name="Sisk P."/>
            <person name="Stolte C."/>
            <person name="Sykes S."/>
            <person name="Wortman J."/>
            <person name="Nusbaum C."/>
            <person name="Birren B."/>
        </authorList>
    </citation>
    <scope>NUCLEOTIDE SEQUENCE [LARGE SCALE GENOMIC DNA]</scope>
    <source>
        <strain evidence="9 10">ATCC 51276</strain>
    </source>
</reference>
<gene>
    <name evidence="9" type="ORF">HMPREF9333_01718</name>
</gene>
<keyword evidence="10" id="KW-1185">Reference proteome</keyword>
<comment type="subcellular location">
    <subcellularLocation>
        <location evidence="1">Cell membrane</location>
        <topology evidence="1">Multi-pass membrane protein</topology>
    </subcellularLocation>
</comment>
<evidence type="ECO:0000256" key="1">
    <source>
        <dbReference type="ARBA" id="ARBA00004651"/>
    </source>
</evidence>
<keyword evidence="4 7" id="KW-1133">Transmembrane helix</keyword>
<evidence type="ECO:0000256" key="3">
    <source>
        <dbReference type="ARBA" id="ARBA00022692"/>
    </source>
</evidence>
<dbReference type="OrthoDB" id="9813917at2"/>
<dbReference type="PATRIC" id="fig|679200.3.peg.1815"/>
<feature type="transmembrane region" description="Helical" evidence="7">
    <location>
        <begin position="204"/>
        <end position="223"/>
    </location>
</feature>
<comment type="similarity">
    <text evidence="6">Belongs to the ThrE exporter (TC 2.A.79) family.</text>
</comment>
<dbReference type="GO" id="GO:0015744">
    <property type="term" value="P:succinate transport"/>
    <property type="evidence" value="ECO:0007669"/>
    <property type="project" value="TreeGrafter"/>
</dbReference>
<dbReference type="STRING" id="679200.HMPREF9333_01718"/>
<feature type="domain" description="Threonine/serine exporter-like N-terminal" evidence="8">
    <location>
        <begin position="20"/>
        <end position="255"/>
    </location>
</feature>
<dbReference type="InterPro" id="IPR010619">
    <property type="entry name" value="ThrE-like_N"/>
</dbReference>
<dbReference type="PANTHER" id="PTHR34390:SF2">
    <property type="entry name" value="SUCCINATE TRANSPORTER SUBUNIT YJJP-RELATED"/>
    <property type="match status" value="1"/>
</dbReference>
<dbReference type="HOGENOM" id="CLU_070277_0_0_9"/>
<dbReference type="GO" id="GO:0005886">
    <property type="term" value="C:plasma membrane"/>
    <property type="evidence" value="ECO:0007669"/>
    <property type="project" value="UniProtKB-SubCell"/>
</dbReference>
<dbReference type="eggNOG" id="COG2966">
    <property type="taxonomic scope" value="Bacteria"/>
</dbReference>
<comment type="caution">
    <text evidence="9">The sequence shown here is derived from an EMBL/GenBank/DDBJ whole genome shotgun (WGS) entry which is preliminary data.</text>
</comment>
<evidence type="ECO:0000256" key="4">
    <source>
        <dbReference type="ARBA" id="ARBA00022989"/>
    </source>
</evidence>
<evidence type="ECO:0000256" key="2">
    <source>
        <dbReference type="ARBA" id="ARBA00022475"/>
    </source>
</evidence>
<evidence type="ECO:0000256" key="7">
    <source>
        <dbReference type="SAM" id="Phobius"/>
    </source>
</evidence>
<organism evidence="9 10">
    <name type="scientific">Johnsonella ignava ATCC 51276</name>
    <dbReference type="NCBI Taxonomy" id="679200"/>
    <lineage>
        <taxon>Bacteria</taxon>
        <taxon>Bacillati</taxon>
        <taxon>Bacillota</taxon>
        <taxon>Clostridia</taxon>
        <taxon>Lachnospirales</taxon>
        <taxon>Lachnospiraceae</taxon>
        <taxon>Johnsonella</taxon>
    </lineage>
</organism>
<protein>
    <recommendedName>
        <fullName evidence="8">Threonine/serine exporter-like N-terminal domain-containing protein</fullName>
    </recommendedName>
</protein>
<dbReference type="InterPro" id="IPR050539">
    <property type="entry name" value="ThrE_Dicarb/AminoAcid_Exp"/>
</dbReference>
<sequence>MDDEYCVKLSDDTGKLLLSYALDIGAEMLVNGAEISRVEDSISRICKAYGAKEINVFSIPYVILVTIYCENEGYITQSRRIESFKYDLYKLEYLNSLSRNICRIKPDIKSIKDDIKSINKLNGASFVRTFIGYGMISAAFTIFFGGSTAEAVSACIIGFMMHAYETVLKKLKMNKFLSSCVCAGAAGILAVLFVKFNIGESAENISIGNIMVLIPGLMITNSFRDLFSGNIISGFVRFTESVLLSIAVALGMSIGKLIL</sequence>
<dbReference type="EMBL" id="ACZL01000029">
    <property type="protein sequence ID" value="EHI55098.1"/>
    <property type="molecule type" value="Genomic_DNA"/>
</dbReference>
<evidence type="ECO:0000256" key="5">
    <source>
        <dbReference type="ARBA" id="ARBA00023136"/>
    </source>
</evidence>
<evidence type="ECO:0000259" key="8">
    <source>
        <dbReference type="Pfam" id="PF06738"/>
    </source>
</evidence>
<evidence type="ECO:0000313" key="9">
    <source>
        <dbReference type="EMBL" id="EHI55098.1"/>
    </source>
</evidence>
<dbReference type="AlphaFoldDB" id="G5GJH8"/>
<keyword evidence="2" id="KW-1003">Cell membrane</keyword>
<dbReference type="Proteomes" id="UP000003011">
    <property type="component" value="Unassembled WGS sequence"/>
</dbReference>
<keyword evidence="5 7" id="KW-0472">Membrane</keyword>
<accession>G5GJH8</accession>
<evidence type="ECO:0000256" key="6">
    <source>
        <dbReference type="ARBA" id="ARBA00034125"/>
    </source>
</evidence>
<keyword evidence="3 7" id="KW-0812">Transmembrane</keyword>
<dbReference type="Pfam" id="PF06738">
    <property type="entry name" value="ThrE"/>
    <property type="match status" value="1"/>
</dbReference>
<dbReference type="PANTHER" id="PTHR34390">
    <property type="entry name" value="UPF0442 PROTEIN YJJB-RELATED"/>
    <property type="match status" value="1"/>
</dbReference>